<protein>
    <recommendedName>
        <fullName evidence="6">Helicase ATP-binding domain-containing protein</fullName>
    </recommendedName>
</protein>
<keyword evidence="8" id="KW-1185">Reference proteome</keyword>
<dbReference type="GO" id="GO:0003682">
    <property type="term" value="F:chromatin binding"/>
    <property type="evidence" value="ECO:0007669"/>
    <property type="project" value="TreeGrafter"/>
</dbReference>
<name>A0A5D3B4H0_9TREE</name>
<evidence type="ECO:0000256" key="1">
    <source>
        <dbReference type="ARBA" id="ARBA00004123"/>
    </source>
</evidence>
<comment type="subcellular location">
    <subcellularLocation>
        <location evidence="1">Nucleus</location>
    </subcellularLocation>
</comment>
<dbReference type="InterPro" id="IPR038718">
    <property type="entry name" value="SNF2-like_sf"/>
</dbReference>
<evidence type="ECO:0000256" key="2">
    <source>
        <dbReference type="ARBA" id="ARBA00022741"/>
    </source>
</evidence>
<dbReference type="PROSITE" id="PS51192">
    <property type="entry name" value="HELICASE_ATP_BIND_1"/>
    <property type="match status" value="1"/>
</dbReference>
<dbReference type="SUPFAM" id="SSF54160">
    <property type="entry name" value="Chromo domain-like"/>
    <property type="match status" value="1"/>
</dbReference>
<sequence length="1237" mass="138072">MSSPLTTTSEDGVSEPLTSRRSSRRAIAPISSPLTGMANPRLKGKGKQGNARQQRASLPSGRRTSNGLAIQADVKPRNTRPVRSERTPVVEIPRLSLSERELYVAWGPSTQETVPNDVTQTSVKPSEQPSSAKDSQQYDPSMIDDSDTDELDYQPNADNGVDLDLSPELTDQEEDGDRSLYQESESDIRGSMTLKIRVGQGKMIEKQVGMKRHGVVSESDIDNWTSESSEAAPLAGNKRERAGMRGGKSAARRSGRTRKNIIPVSQTSERDQSSVEDPLPKIPRIRLKRYAGEMQTEEEGEDEVDELQMNWDNDSESPRTKPRRRGRNKHSAPIPPSSPSSTPEHAPESTLAAHRDYCERCSRPPTAVIAEQLKTRKKKPGPKRKKVDEDDDIVSDGELVQTLGGWVTCKSCCIATHYDCLGGAQKKTLLQELHTSDVAAAVSLVQDPSQDLEALEAMRKTAESQVLKRKEVRIDEEVEFTCARCNDSGRCFVCWETGAEVHTAPEGKIEVDTQCAVGLSEELPKAPEEMPKASENSPNASEELPNAPQATGLGQEKAEQVKRALFRCRRCKLGAHYEHLRPSKTLGENPSLPDVALHYQTQTYDGDSWTCHLCRDFVWNVDIIIAWRPDSSSPLPANPPLNQPLYKANLPREYLIKFQSRPFRHVIWVPHAWLSSIAPQKMRRFLEKGPLLEIVTNATMAARGDELGVGPGGASIAKVLEMEGKNEQGIVGPEEDAESNLPELWSTIDRVLDIKLLRPTKEQINPKTRALEIKNKQQRKRQRILSISPESQDTATKPTAHLVEKSLFELAQEKFDLPDGMPPPSEEMVEIEEWEALMGRDVGEDNADEIVGHVAWIFVKWKDLQYDQTCWDTPPPLSSPFYPAFKAALGRFLRARHIIIPVLTPAQARARDAKAAKGFVPPQDQPACVGGGKLMPFQMEGLQWLLYKHFKRESCILADDMGLGKTVQIASVLGYLGSAEHQIYPCLVVVPNSTITNWVREFEKWSPHLRVVPFYGEKIARQIIMQYELFHKGQKGKVAGLKAHIVLTTYDMVTGSEFKVFSTVPRWEVLCVDEGQRLKSDESKIFNNLKTLKSVHRILLTGTPLNNNIRELFNLLNFLDQGTFSNLEAMEAQYEDLDEAKVQKLHEMIKPYILRRIKADVLRLPPKVEIIVPITLSPMQKQVYKGIFERNAGVIQEILRARQKRSKAKKAARITGPTSEDAALPSVSTGAAEPSGA</sequence>
<evidence type="ECO:0000259" key="6">
    <source>
        <dbReference type="PROSITE" id="PS51192"/>
    </source>
</evidence>
<dbReference type="InterPro" id="IPR027417">
    <property type="entry name" value="P-loop_NTPase"/>
</dbReference>
<feature type="compositionally biased region" description="Acidic residues" evidence="5">
    <location>
        <begin position="142"/>
        <end position="152"/>
    </location>
</feature>
<dbReference type="GO" id="GO:0016887">
    <property type="term" value="F:ATP hydrolysis activity"/>
    <property type="evidence" value="ECO:0007669"/>
    <property type="project" value="TreeGrafter"/>
</dbReference>
<organism evidence="7 8">
    <name type="scientific">Cryptococcus floricola</name>
    <dbReference type="NCBI Taxonomy" id="2591691"/>
    <lineage>
        <taxon>Eukaryota</taxon>
        <taxon>Fungi</taxon>
        <taxon>Dikarya</taxon>
        <taxon>Basidiomycota</taxon>
        <taxon>Agaricomycotina</taxon>
        <taxon>Tremellomycetes</taxon>
        <taxon>Tremellales</taxon>
        <taxon>Cryptococcaceae</taxon>
        <taxon>Cryptococcus</taxon>
    </lineage>
</organism>
<feature type="region of interest" description="Disordered" evidence="5">
    <location>
        <begin position="1205"/>
        <end position="1237"/>
    </location>
</feature>
<evidence type="ECO:0000256" key="4">
    <source>
        <dbReference type="ARBA" id="ARBA00023242"/>
    </source>
</evidence>
<evidence type="ECO:0000313" key="8">
    <source>
        <dbReference type="Proteomes" id="UP000322245"/>
    </source>
</evidence>
<dbReference type="GO" id="GO:0000785">
    <property type="term" value="C:chromatin"/>
    <property type="evidence" value="ECO:0007669"/>
    <property type="project" value="TreeGrafter"/>
</dbReference>
<dbReference type="Proteomes" id="UP000322245">
    <property type="component" value="Unassembled WGS sequence"/>
</dbReference>
<keyword evidence="4" id="KW-0539">Nucleus</keyword>
<dbReference type="Pfam" id="PF23615">
    <property type="entry name" value="Chromo_MIT1"/>
    <property type="match status" value="1"/>
</dbReference>
<evidence type="ECO:0000256" key="3">
    <source>
        <dbReference type="ARBA" id="ARBA00022840"/>
    </source>
</evidence>
<dbReference type="InterPro" id="IPR056616">
    <property type="entry name" value="Chromo_MIT1"/>
</dbReference>
<dbReference type="Gene3D" id="3.40.50.10810">
    <property type="entry name" value="Tandem AAA-ATPase domain"/>
    <property type="match status" value="1"/>
</dbReference>
<accession>A0A5D3B4H0</accession>
<evidence type="ECO:0000313" key="7">
    <source>
        <dbReference type="EMBL" id="TYJ58607.1"/>
    </source>
</evidence>
<feature type="compositionally biased region" description="Low complexity" evidence="5">
    <location>
        <begin position="339"/>
        <end position="350"/>
    </location>
</feature>
<dbReference type="EMBL" id="NIDF01000004">
    <property type="protein sequence ID" value="TYJ58607.1"/>
    <property type="molecule type" value="Genomic_DNA"/>
</dbReference>
<feature type="region of interest" description="Disordered" evidence="5">
    <location>
        <begin position="210"/>
        <end position="352"/>
    </location>
</feature>
<feature type="region of interest" description="Disordered" evidence="5">
    <location>
        <begin position="1"/>
        <end position="194"/>
    </location>
</feature>
<dbReference type="GO" id="GO:0003677">
    <property type="term" value="F:DNA binding"/>
    <property type="evidence" value="ECO:0007669"/>
    <property type="project" value="TreeGrafter"/>
</dbReference>
<reference evidence="7 8" key="1">
    <citation type="submission" date="2017-05" db="EMBL/GenBank/DDBJ databases">
        <title>The Genome Sequence of Tsuchiyaea wingfieldii DSM 27421.</title>
        <authorList>
            <person name="Cuomo C."/>
            <person name="Passer A."/>
            <person name="Billmyre B."/>
            <person name="Heitman J."/>
        </authorList>
    </citation>
    <scope>NUCLEOTIDE SEQUENCE [LARGE SCALE GENOMIC DNA]</scope>
    <source>
        <strain evidence="7 8">DSM 27421</strain>
    </source>
</reference>
<dbReference type="PANTHER" id="PTHR45623">
    <property type="entry name" value="CHROMODOMAIN-HELICASE-DNA-BINDING PROTEIN 3-RELATED-RELATED"/>
    <property type="match status" value="1"/>
</dbReference>
<gene>
    <name evidence="7" type="ORF">B9479_000818</name>
</gene>
<comment type="caution">
    <text evidence="7">The sequence shown here is derived from an EMBL/GenBank/DDBJ whole genome shotgun (WGS) entry which is preliminary data.</text>
</comment>
<dbReference type="GO" id="GO:0005524">
    <property type="term" value="F:ATP binding"/>
    <property type="evidence" value="ECO:0007669"/>
    <property type="project" value="UniProtKB-KW"/>
</dbReference>
<keyword evidence="2" id="KW-0547">Nucleotide-binding</keyword>
<evidence type="ECO:0000256" key="5">
    <source>
        <dbReference type="SAM" id="MobiDB-lite"/>
    </source>
</evidence>
<dbReference type="GO" id="GO:0140658">
    <property type="term" value="F:ATP-dependent chromatin remodeler activity"/>
    <property type="evidence" value="ECO:0007669"/>
    <property type="project" value="TreeGrafter"/>
</dbReference>
<feature type="compositionally biased region" description="Basic residues" evidence="5">
    <location>
        <begin position="320"/>
        <end position="330"/>
    </location>
</feature>
<keyword evidence="3" id="KW-0067">ATP-binding</keyword>
<dbReference type="GO" id="GO:0042393">
    <property type="term" value="F:histone binding"/>
    <property type="evidence" value="ECO:0007669"/>
    <property type="project" value="TreeGrafter"/>
</dbReference>
<proteinExistence type="predicted"/>
<feature type="compositionally biased region" description="Polar residues" evidence="5">
    <location>
        <begin position="1"/>
        <end position="11"/>
    </location>
</feature>
<feature type="compositionally biased region" description="Basic residues" evidence="5">
    <location>
        <begin position="250"/>
        <end position="259"/>
    </location>
</feature>
<dbReference type="InterPro" id="IPR016197">
    <property type="entry name" value="Chromo-like_dom_sf"/>
</dbReference>
<dbReference type="Pfam" id="PF00176">
    <property type="entry name" value="SNF2-rel_dom"/>
    <property type="match status" value="1"/>
</dbReference>
<feature type="compositionally biased region" description="Polar residues" evidence="5">
    <location>
        <begin position="108"/>
        <end position="139"/>
    </location>
</feature>
<dbReference type="SUPFAM" id="SSF52540">
    <property type="entry name" value="P-loop containing nucleoside triphosphate hydrolases"/>
    <property type="match status" value="1"/>
</dbReference>
<dbReference type="PANTHER" id="PTHR45623:SF17">
    <property type="entry name" value="CHROMODOMAIN-HELICASE-DNA-BINDING PROTEIN 3-RELATED"/>
    <property type="match status" value="1"/>
</dbReference>
<feature type="domain" description="Helicase ATP-binding" evidence="6">
    <location>
        <begin position="946"/>
        <end position="1122"/>
    </location>
</feature>
<dbReference type="InterPro" id="IPR000330">
    <property type="entry name" value="SNF2_N"/>
</dbReference>
<dbReference type="GO" id="GO:0005634">
    <property type="term" value="C:nucleus"/>
    <property type="evidence" value="ECO:0007669"/>
    <property type="project" value="UniProtKB-SubCell"/>
</dbReference>
<dbReference type="Gene3D" id="3.40.50.300">
    <property type="entry name" value="P-loop containing nucleotide triphosphate hydrolases"/>
    <property type="match status" value="1"/>
</dbReference>
<dbReference type="AlphaFoldDB" id="A0A5D3B4H0"/>
<feature type="region of interest" description="Disordered" evidence="5">
    <location>
        <begin position="523"/>
        <end position="556"/>
    </location>
</feature>
<feature type="compositionally biased region" description="Basic and acidic residues" evidence="5">
    <location>
        <begin position="523"/>
        <end position="532"/>
    </location>
</feature>
<feature type="compositionally biased region" description="Polar residues" evidence="5">
    <location>
        <begin position="50"/>
        <end position="68"/>
    </location>
</feature>
<dbReference type="SMART" id="SM00487">
    <property type="entry name" value="DEXDc"/>
    <property type="match status" value="1"/>
</dbReference>
<dbReference type="InterPro" id="IPR014001">
    <property type="entry name" value="Helicase_ATP-bd"/>
</dbReference>
<feature type="compositionally biased region" description="Acidic residues" evidence="5">
    <location>
        <begin position="295"/>
        <end position="306"/>
    </location>
</feature>